<evidence type="ECO:0000256" key="1">
    <source>
        <dbReference type="SAM" id="Phobius"/>
    </source>
</evidence>
<accession>A0ABU9G326</accession>
<dbReference type="EMBL" id="JBAKAR010000003">
    <property type="protein sequence ID" value="MEL0612695.1"/>
    <property type="molecule type" value="Genomic_DNA"/>
</dbReference>
<keyword evidence="3" id="KW-1185">Reference proteome</keyword>
<protein>
    <recommendedName>
        <fullName evidence="4">Prepilin-type N-terminal cleavage/methylation domain-containing protein</fullName>
    </recommendedName>
</protein>
<comment type="caution">
    <text evidence="2">The sequence shown here is derived from an EMBL/GenBank/DDBJ whole genome shotgun (WGS) entry which is preliminary data.</text>
</comment>
<evidence type="ECO:0008006" key="4">
    <source>
        <dbReference type="Google" id="ProtNLM"/>
    </source>
</evidence>
<dbReference type="Proteomes" id="UP001379949">
    <property type="component" value="Unassembled WGS sequence"/>
</dbReference>
<reference evidence="2 3" key="1">
    <citation type="submission" date="2024-02" db="EMBL/GenBank/DDBJ databases">
        <title>Bacteria isolated from the canopy kelp, Nereocystis luetkeana.</title>
        <authorList>
            <person name="Pfister C.A."/>
            <person name="Younker I.T."/>
            <person name="Light S.H."/>
        </authorList>
    </citation>
    <scope>NUCLEOTIDE SEQUENCE [LARGE SCALE GENOMIC DNA]</scope>
    <source>
        <strain evidence="2 3">TI.4.07</strain>
    </source>
</reference>
<name>A0ABU9G326_9GAMM</name>
<feature type="transmembrane region" description="Helical" evidence="1">
    <location>
        <begin position="21"/>
        <end position="40"/>
    </location>
</feature>
<keyword evidence="1" id="KW-1133">Transmembrane helix</keyword>
<dbReference type="RefSeq" id="WP_341566666.1">
    <property type="nucleotide sequence ID" value="NZ_JBAKAR010000003.1"/>
</dbReference>
<organism evidence="2 3">
    <name type="scientific">Marinomonas arenicola</name>
    <dbReference type="NCBI Taxonomy" id="569601"/>
    <lineage>
        <taxon>Bacteria</taxon>
        <taxon>Pseudomonadati</taxon>
        <taxon>Pseudomonadota</taxon>
        <taxon>Gammaproteobacteria</taxon>
        <taxon>Oceanospirillales</taxon>
        <taxon>Oceanospirillaceae</taxon>
        <taxon>Marinomonas</taxon>
    </lineage>
</organism>
<keyword evidence="1" id="KW-0812">Transmembrane</keyword>
<evidence type="ECO:0000313" key="2">
    <source>
        <dbReference type="EMBL" id="MEL0612695.1"/>
    </source>
</evidence>
<proteinExistence type="predicted"/>
<keyword evidence="1" id="KW-0472">Membrane</keyword>
<sequence length="303" mass="33666">MNEQRKHLPQSRLAGSILLELMLVCALLAILLPLLVSPFWQLQKRHSLTLTYLDQAKYQTALGAQFTAHWARLLPAGCYLDSTLSLTIGSAQNVPVRLSRRSMSSQSDWLEGMDYGACRVSLDLIQAPLITSNDCDLNVGELVRVASCEGSVQAQVTQATDLTVRFDLLGNSVLEQTGILETRMPFYWYVGEGKNGQQALWRTPTVSGNSLELWSGLMALSVSPLLDEDQDGLVDTIDSRYGSYSLSKVRALWVEYLYELEPCQAATQIPLAQQYQTLRGERWEYLAPCQGVANQIIVLNGFG</sequence>
<evidence type="ECO:0000313" key="3">
    <source>
        <dbReference type="Proteomes" id="UP001379949"/>
    </source>
</evidence>
<gene>
    <name evidence="2" type="ORF">V6242_06025</name>
</gene>